<proteinExistence type="predicted"/>
<dbReference type="Proteomes" id="UP001497382">
    <property type="component" value="Unassembled WGS sequence"/>
</dbReference>
<dbReference type="PANTHER" id="PTHR33053">
    <property type="entry name" value="PROTEIN, PUTATIVE-RELATED"/>
    <property type="match status" value="1"/>
</dbReference>
<name>A0AAV1Z373_9ARAC</name>
<dbReference type="EMBL" id="CAXIEN010000019">
    <property type="protein sequence ID" value="CAL1265845.1"/>
    <property type="molecule type" value="Genomic_DNA"/>
</dbReference>
<dbReference type="AlphaFoldDB" id="A0AAV1Z373"/>
<reference evidence="1 2" key="1">
    <citation type="submission" date="2024-04" db="EMBL/GenBank/DDBJ databases">
        <authorList>
            <person name="Rising A."/>
            <person name="Reimegard J."/>
            <person name="Sonavane S."/>
            <person name="Akerstrom W."/>
            <person name="Nylinder S."/>
            <person name="Hedman E."/>
            <person name="Kallberg Y."/>
        </authorList>
    </citation>
    <scope>NUCLEOTIDE SEQUENCE [LARGE SCALE GENOMIC DNA]</scope>
</reference>
<keyword evidence="2" id="KW-1185">Reference proteome</keyword>
<evidence type="ECO:0000313" key="2">
    <source>
        <dbReference type="Proteomes" id="UP001497382"/>
    </source>
</evidence>
<evidence type="ECO:0008006" key="3">
    <source>
        <dbReference type="Google" id="ProtNLM"/>
    </source>
</evidence>
<gene>
    <name evidence="1" type="ORF">LARSCL_LOCUS2776</name>
</gene>
<organism evidence="1 2">
    <name type="scientific">Larinioides sclopetarius</name>
    <dbReference type="NCBI Taxonomy" id="280406"/>
    <lineage>
        <taxon>Eukaryota</taxon>
        <taxon>Metazoa</taxon>
        <taxon>Ecdysozoa</taxon>
        <taxon>Arthropoda</taxon>
        <taxon>Chelicerata</taxon>
        <taxon>Arachnida</taxon>
        <taxon>Araneae</taxon>
        <taxon>Araneomorphae</taxon>
        <taxon>Entelegynae</taxon>
        <taxon>Araneoidea</taxon>
        <taxon>Araneidae</taxon>
        <taxon>Larinioides</taxon>
    </lineage>
</organism>
<accession>A0AAV1Z373</accession>
<comment type="caution">
    <text evidence="1">The sequence shown here is derived from an EMBL/GenBank/DDBJ whole genome shotgun (WGS) entry which is preliminary data.</text>
</comment>
<evidence type="ECO:0000313" key="1">
    <source>
        <dbReference type="EMBL" id="CAL1265845.1"/>
    </source>
</evidence>
<protein>
    <recommendedName>
        <fullName evidence="3">Transposase domain-containing protein</fullName>
    </recommendedName>
</protein>
<sequence length="693" mass="80319">MMLTLISIIVIIILIPMLKCKLSKRQRDRKLKKVVDEHMKDILRCEAREDKNDIIDIDFHGTLENISIPIGISEEDSDNLSSSSTVYDSDCMDKRDSLEIQIRTDEINSIKFQNESNLAHELRSCFIKHNVTHAFINDILQILGKRHDLPKDARTLLDTPGVIETKDLNNGQYVHFGIRYGLEKQFSLLKDLNIIKLSFNIDGLPLFKSSSQQAWPILCLINNLQNSKPFVIGIFTGSSKPDNVSQYLFDFIQDVKELLQKPVIGRKTFEILIDAFICDAPARAYLKCVKNHNGYFGCERCTQKGKWLGRMTFSELDSPKRKDEDFLKSINVDSPVEREHIMYPSPLLDIDVGLVSRFPLDYMHLVCLGVVRKLILAWYKGSLRFRLSSSAKTKLNQSLIDCSKSSPNEFQRKPRSLIEVDRWKATEFRCFLLYVGPVVLKDILLPDYFNHFLCLHLAIRIMLNQKLIEDYLDYAEELLCYFVKHCKTLYGEEFIVYNVHSLIHLADDVRRYGSLNNISAFPFESYLGRMKKLLRTPHKPLQQICKRLLENKELYEHQKIRERALIPLSSTLHFSGPTLNCQGMQYKEIEGYNFKLKVKTGDNCIMLKNDKIILVQNFICNEAQLLIIGQEFLHKTSFYSKPCESSSFKIYQVSCLSPLNCWPVNEFLCKGILLPYKTSNIFMPLLHCYANFY</sequence>